<protein>
    <submittedName>
        <fullName evidence="2">Transporter substrate-binding domain-containing protein</fullName>
    </submittedName>
</protein>
<dbReference type="AlphaFoldDB" id="A0A4V2ZTX3"/>
<dbReference type="InterPro" id="IPR001638">
    <property type="entry name" value="Solute-binding_3/MltF_N"/>
</dbReference>
<comment type="caution">
    <text evidence="2">The sequence shown here is derived from an EMBL/GenBank/DDBJ whole genome shotgun (WGS) entry which is preliminary data.</text>
</comment>
<keyword evidence="3" id="KW-1185">Reference proteome</keyword>
<feature type="domain" description="Solute-binding protein family 3/N-terminal" evidence="1">
    <location>
        <begin position="2"/>
        <end position="62"/>
    </location>
</feature>
<dbReference type="Pfam" id="PF00497">
    <property type="entry name" value="SBP_bac_3"/>
    <property type="match status" value="1"/>
</dbReference>
<gene>
    <name evidence="2" type="ORF">E1757_09755</name>
</gene>
<evidence type="ECO:0000259" key="1">
    <source>
        <dbReference type="Pfam" id="PF00497"/>
    </source>
</evidence>
<reference evidence="2 3" key="1">
    <citation type="submission" date="2019-03" db="EMBL/GenBank/DDBJ databases">
        <title>This is whole genome sequence of Paenibacillus sp MS74 strain.</title>
        <authorList>
            <person name="Trinh H.N."/>
        </authorList>
    </citation>
    <scope>NUCLEOTIDE SEQUENCE [LARGE SCALE GENOMIC DNA]</scope>
    <source>
        <strain evidence="2 3">MS74</strain>
    </source>
</reference>
<evidence type="ECO:0000313" key="2">
    <source>
        <dbReference type="EMBL" id="TDF98794.1"/>
    </source>
</evidence>
<proteinExistence type="predicted"/>
<dbReference type="SUPFAM" id="SSF53850">
    <property type="entry name" value="Periplasmic binding protein-like II"/>
    <property type="match status" value="1"/>
</dbReference>
<dbReference type="Gene3D" id="3.40.190.10">
    <property type="entry name" value="Periplasmic binding protein-like II"/>
    <property type="match status" value="1"/>
</dbReference>
<dbReference type="Proteomes" id="UP000295636">
    <property type="component" value="Unassembled WGS sequence"/>
</dbReference>
<evidence type="ECO:0000313" key="3">
    <source>
        <dbReference type="Proteomes" id="UP000295636"/>
    </source>
</evidence>
<sequence>MLRVGTSGRSVPHSYKNEQQELDGFDIEAIKAIAAKIGYKVEWTTADFSGLFGMLDAGKIDFRTLG</sequence>
<accession>A0A4V2ZTX3</accession>
<dbReference type="EMBL" id="SMRT01000003">
    <property type="protein sequence ID" value="TDF98794.1"/>
    <property type="molecule type" value="Genomic_DNA"/>
</dbReference>
<name>A0A4V2ZTX3_9BACL</name>
<organism evidence="2 3">
    <name type="scientific">Paenibacillus piri</name>
    <dbReference type="NCBI Taxonomy" id="2547395"/>
    <lineage>
        <taxon>Bacteria</taxon>
        <taxon>Bacillati</taxon>
        <taxon>Bacillota</taxon>
        <taxon>Bacilli</taxon>
        <taxon>Bacillales</taxon>
        <taxon>Paenibacillaceae</taxon>
        <taxon>Paenibacillus</taxon>
    </lineage>
</organism>
<dbReference type="RefSeq" id="WP_133227191.1">
    <property type="nucleotide sequence ID" value="NZ_SMRT01000003.1"/>
</dbReference>